<reference evidence="8" key="1">
    <citation type="submission" date="2022-03" db="EMBL/GenBank/DDBJ databases">
        <authorList>
            <person name="Sayadi A."/>
        </authorList>
    </citation>
    <scope>NUCLEOTIDE SEQUENCE</scope>
</reference>
<dbReference type="InterPro" id="IPR005339">
    <property type="entry name" value="GINS_Psf1"/>
</dbReference>
<dbReference type="EMBL" id="CAKOFQ010006750">
    <property type="protein sequence ID" value="CAH1967983.1"/>
    <property type="molecule type" value="Genomic_DNA"/>
</dbReference>
<evidence type="ECO:0000259" key="6">
    <source>
        <dbReference type="Pfam" id="PF05916"/>
    </source>
</evidence>
<dbReference type="CDD" id="cd11710">
    <property type="entry name" value="GINS_A_psf1"/>
    <property type="match status" value="1"/>
</dbReference>
<comment type="caution">
    <text evidence="8">The sequence shown here is derived from an EMBL/GenBank/DDBJ whole genome shotgun (WGS) entry which is preliminary data.</text>
</comment>
<evidence type="ECO:0000313" key="9">
    <source>
        <dbReference type="Proteomes" id="UP001152888"/>
    </source>
</evidence>
<comment type="subcellular location">
    <subcellularLocation>
        <location evidence="1 5">Nucleus</location>
    </subcellularLocation>
</comment>
<evidence type="ECO:0000313" key="8">
    <source>
        <dbReference type="EMBL" id="CAH1967983.1"/>
    </source>
</evidence>
<evidence type="ECO:0000256" key="2">
    <source>
        <dbReference type="ARBA" id="ARBA00006677"/>
    </source>
</evidence>
<gene>
    <name evidence="8" type="ORF">ACAOBT_LOCUS7634</name>
</gene>
<protein>
    <recommendedName>
        <fullName evidence="5">DNA replication complex GINS protein PSF1</fullName>
    </recommendedName>
</protein>
<feature type="domain" description="DNA replication complex GINS protein PSF1 C-terminal" evidence="7">
    <location>
        <begin position="144"/>
        <end position="194"/>
    </location>
</feature>
<evidence type="ECO:0000256" key="5">
    <source>
        <dbReference type="RuleBase" id="RU368085"/>
    </source>
</evidence>
<evidence type="ECO:0000259" key="7">
    <source>
        <dbReference type="Pfam" id="PF24997"/>
    </source>
</evidence>
<dbReference type="CDD" id="cd21696">
    <property type="entry name" value="GINS_B_Psf1"/>
    <property type="match status" value="1"/>
</dbReference>
<accession>A0A9P0KCE8</accession>
<comment type="subunit">
    <text evidence="5">Component of the GINS complex.</text>
</comment>
<proteinExistence type="inferred from homology"/>
<keyword evidence="3 5" id="KW-0235">DNA replication</keyword>
<evidence type="ECO:0000256" key="4">
    <source>
        <dbReference type="ARBA" id="ARBA00023242"/>
    </source>
</evidence>
<keyword evidence="4 5" id="KW-0539">Nucleus</keyword>
<organism evidence="8 9">
    <name type="scientific">Acanthoscelides obtectus</name>
    <name type="common">Bean weevil</name>
    <name type="synonym">Bruchus obtectus</name>
    <dbReference type="NCBI Taxonomy" id="200917"/>
    <lineage>
        <taxon>Eukaryota</taxon>
        <taxon>Metazoa</taxon>
        <taxon>Ecdysozoa</taxon>
        <taxon>Arthropoda</taxon>
        <taxon>Hexapoda</taxon>
        <taxon>Insecta</taxon>
        <taxon>Pterygota</taxon>
        <taxon>Neoptera</taxon>
        <taxon>Endopterygota</taxon>
        <taxon>Coleoptera</taxon>
        <taxon>Polyphaga</taxon>
        <taxon>Cucujiformia</taxon>
        <taxon>Chrysomeloidea</taxon>
        <taxon>Chrysomelidae</taxon>
        <taxon>Bruchinae</taxon>
        <taxon>Bruchini</taxon>
        <taxon>Acanthoscelides</taxon>
    </lineage>
</organism>
<comment type="similarity">
    <text evidence="2 5">Belongs to the GINS1/PSF1 family.</text>
</comment>
<dbReference type="Pfam" id="PF24997">
    <property type="entry name" value="PSF1_C"/>
    <property type="match status" value="1"/>
</dbReference>
<dbReference type="OrthoDB" id="10252587at2759"/>
<dbReference type="AlphaFoldDB" id="A0A9P0KCE8"/>
<dbReference type="PANTHER" id="PTHR12914:SF2">
    <property type="entry name" value="DNA REPLICATION COMPLEX GINS PROTEIN PSF1"/>
    <property type="match status" value="1"/>
</dbReference>
<keyword evidence="9" id="KW-1185">Reference proteome</keyword>
<dbReference type="GO" id="GO:0000811">
    <property type="term" value="C:GINS complex"/>
    <property type="evidence" value="ECO:0007669"/>
    <property type="project" value="UniProtKB-UniRule"/>
</dbReference>
<dbReference type="InterPro" id="IPR056783">
    <property type="entry name" value="PSF1_C"/>
</dbReference>
<dbReference type="PANTHER" id="PTHR12914">
    <property type="entry name" value="PARTNER OF SLD5"/>
    <property type="match status" value="1"/>
</dbReference>
<dbReference type="Gene3D" id="1.20.58.1030">
    <property type="match status" value="1"/>
</dbReference>
<dbReference type="InterPro" id="IPR036224">
    <property type="entry name" value="GINS_bundle-like_dom_sf"/>
</dbReference>
<dbReference type="Pfam" id="PF05916">
    <property type="entry name" value="Sld5"/>
    <property type="match status" value="1"/>
</dbReference>
<dbReference type="GO" id="GO:1902983">
    <property type="term" value="P:DNA strand elongation involved in mitotic DNA replication"/>
    <property type="evidence" value="ECO:0007669"/>
    <property type="project" value="TreeGrafter"/>
</dbReference>
<dbReference type="Proteomes" id="UP001152888">
    <property type="component" value="Unassembled WGS sequence"/>
</dbReference>
<evidence type="ECO:0000256" key="1">
    <source>
        <dbReference type="ARBA" id="ARBA00004123"/>
    </source>
</evidence>
<name>A0A9P0KCE8_ACAOB</name>
<dbReference type="InterPro" id="IPR021151">
    <property type="entry name" value="GINS_A"/>
</dbReference>
<feature type="domain" description="GINS subunit" evidence="6">
    <location>
        <begin position="46"/>
        <end position="129"/>
    </location>
</feature>
<sequence length="195" mass="22376">MYGEKAYALVKECANHENSLPPYNASLVQEVSNEIRTLVEENQEDAQTSTEETSDSGSVVSTIRLRHAAVKRNLRCLMAYHYNRLRLLRKMRWEFGSILPADIKSNLSPAEIEWFAKYSRSLASYMRSVGDDGLNLAVDLKPPKSLYIEVKCTVDYGRYELNDGTVLLLKKDSRHYLPRSECEELVRQGVFEHIL</sequence>
<dbReference type="SUPFAM" id="SSF158573">
    <property type="entry name" value="GINS helical bundle-like"/>
    <property type="match status" value="1"/>
</dbReference>
<evidence type="ECO:0000256" key="3">
    <source>
        <dbReference type="ARBA" id="ARBA00022705"/>
    </source>
</evidence>
<comment type="function">
    <text evidence="5">Required for correct functioning of the GINS complex, a complex that plays an essential role in the initiation of DNA replication, and progression of DNA replication forks. GINS complex seems to bind preferentially to single-stranded DNA.</text>
</comment>